<proteinExistence type="predicted"/>
<evidence type="ECO:0000313" key="2">
    <source>
        <dbReference type="Proteomes" id="UP000255193"/>
    </source>
</evidence>
<gene>
    <name evidence="1" type="ORF">NCTC11091_00833</name>
</gene>
<protein>
    <submittedName>
        <fullName evidence="1">Phage small terminase subunit</fullName>
    </submittedName>
</protein>
<accession>A0A378Q4D8</accession>
<dbReference type="RefSeq" id="WP_079352122.1">
    <property type="nucleotide sequence ID" value="NZ_MXAO01000048.1"/>
</dbReference>
<dbReference type="Pfam" id="PF05944">
    <property type="entry name" value="Phage_term_smal"/>
    <property type="match status" value="1"/>
</dbReference>
<dbReference type="EMBL" id="UGQA01000001">
    <property type="protein sequence ID" value="STY95048.1"/>
    <property type="molecule type" value="Genomic_DNA"/>
</dbReference>
<dbReference type="GO" id="GO:0004519">
    <property type="term" value="F:endonuclease activity"/>
    <property type="evidence" value="ECO:0007669"/>
    <property type="project" value="InterPro"/>
</dbReference>
<sequence length="224" mass="24994">MSSLRDHFERVRAEKLARQANSRPMGTTMTRQTAPVIDAEPEIGSSIELKFFNDWEQLSGIQSHSKKNQLKAEFLPFYKPWIEGTLAAGVGAQNDMLLKLMVWALDTHDFSTATDIAEFALLNNMAMPEPFSRDVATVYAEQFASEIIKRSDSAATYTDTLARAVDITNAHDMPDPVRAKLYRAYGNALRDDKPKEAIKAYERAIMLDDGAGCKTDLAKLKASE</sequence>
<reference evidence="1 2" key="1">
    <citation type="submission" date="2018-06" db="EMBL/GenBank/DDBJ databases">
        <authorList>
            <consortium name="Pathogen Informatics"/>
            <person name="Doyle S."/>
        </authorList>
    </citation>
    <scope>NUCLEOTIDE SEQUENCE [LARGE SCALE GENOMIC DNA]</scope>
    <source>
        <strain evidence="1 2">NCTC11091</strain>
    </source>
</reference>
<dbReference type="InterPro" id="IPR010270">
    <property type="entry name" value="Phage_P2_GpM"/>
</dbReference>
<dbReference type="AlphaFoldDB" id="A0A378Q4D8"/>
<dbReference type="Proteomes" id="UP000255193">
    <property type="component" value="Unassembled WGS sequence"/>
</dbReference>
<organism evidence="1 2">
    <name type="scientific">Faucicola atlantae</name>
    <dbReference type="NCBI Taxonomy" id="34059"/>
    <lineage>
        <taxon>Bacteria</taxon>
        <taxon>Pseudomonadati</taxon>
        <taxon>Pseudomonadota</taxon>
        <taxon>Gammaproteobacteria</taxon>
        <taxon>Moraxellales</taxon>
        <taxon>Moraxellaceae</taxon>
        <taxon>Faucicola</taxon>
    </lineage>
</organism>
<evidence type="ECO:0000313" key="1">
    <source>
        <dbReference type="EMBL" id="STY95048.1"/>
    </source>
</evidence>
<dbReference type="GO" id="GO:0003677">
    <property type="term" value="F:DNA binding"/>
    <property type="evidence" value="ECO:0007669"/>
    <property type="project" value="InterPro"/>
</dbReference>
<name>A0A378Q4D8_9GAMM</name>